<evidence type="ECO:0000313" key="2">
    <source>
        <dbReference type="Proteomes" id="UP001501411"/>
    </source>
</evidence>
<reference evidence="2" key="1">
    <citation type="journal article" date="2019" name="Int. J. Syst. Evol. Microbiol.">
        <title>The Global Catalogue of Microorganisms (GCM) 10K type strain sequencing project: providing services to taxonomists for standard genome sequencing and annotation.</title>
        <authorList>
            <consortium name="The Broad Institute Genomics Platform"/>
            <consortium name="The Broad Institute Genome Sequencing Center for Infectious Disease"/>
            <person name="Wu L."/>
            <person name="Ma J."/>
        </authorList>
    </citation>
    <scope>NUCLEOTIDE SEQUENCE [LARGE SCALE GENOMIC DNA]</scope>
    <source>
        <strain evidence="2">JCM 18200</strain>
    </source>
</reference>
<evidence type="ECO:0000313" key="1">
    <source>
        <dbReference type="EMBL" id="GAA4789787.1"/>
    </source>
</evidence>
<comment type="caution">
    <text evidence="1">The sequence shown here is derived from an EMBL/GenBank/DDBJ whole genome shotgun (WGS) entry which is preliminary data.</text>
</comment>
<organism evidence="1 2">
    <name type="scientific">Olivibacter ginsenosidimutans</name>
    <dbReference type="NCBI Taxonomy" id="1176537"/>
    <lineage>
        <taxon>Bacteria</taxon>
        <taxon>Pseudomonadati</taxon>
        <taxon>Bacteroidota</taxon>
        <taxon>Sphingobacteriia</taxon>
        <taxon>Sphingobacteriales</taxon>
        <taxon>Sphingobacteriaceae</taxon>
        <taxon>Olivibacter</taxon>
    </lineage>
</organism>
<protein>
    <submittedName>
        <fullName evidence="1">Uncharacterized protein</fullName>
    </submittedName>
</protein>
<keyword evidence="2" id="KW-1185">Reference proteome</keyword>
<name>A0ABP9B2R9_9SPHI</name>
<sequence length="50" mass="5903">MLVSKKEGAMEFTNLFGLLEDFNEDLNENIYKTFEQNLSDRKILNETVLF</sequence>
<dbReference type="Proteomes" id="UP001501411">
    <property type="component" value="Unassembled WGS sequence"/>
</dbReference>
<accession>A0ABP9B2R9</accession>
<gene>
    <name evidence="1" type="ORF">GCM10023231_17180</name>
</gene>
<dbReference type="EMBL" id="BAABIQ010000021">
    <property type="protein sequence ID" value="GAA4789787.1"/>
    <property type="molecule type" value="Genomic_DNA"/>
</dbReference>
<proteinExistence type="predicted"/>